<evidence type="ECO:0000256" key="8">
    <source>
        <dbReference type="ARBA" id="ARBA00023002"/>
    </source>
</evidence>
<comment type="subcellular location">
    <subcellularLocation>
        <location evidence="1">Cytoplasm</location>
    </subcellularLocation>
</comment>
<gene>
    <name evidence="9" type="ORF">HHI36_016057</name>
</gene>
<dbReference type="SUPFAM" id="SSF51735">
    <property type="entry name" value="NAD(P)-binding Rossmann-fold domains"/>
    <property type="match status" value="1"/>
</dbReference>
<dbReference type="GO" id="GO:0004757">
    <property type="term" value="F:sepiapterin reductase (NADP+) activity"/>
    <property type="evidence" value="ECO:0007669"/>
    <property type="project" value="UniProtKB-EC"/>
</dbReference>
<reference evidence="9 10" key="1">
    <citation type="journal article" date="2021" name="BMC Biol.">
        <title>Horizontally acquired antibacterial genes associated with adaptive radiation of ladybird beetles.</title>
        <authorList>
            <person name="Li H.S."/>
            <person name="Tang X.F."/>
            <person name="Huang Y.H."/>
            <person name="Xu Z.Y."/>
            <person name="Chen M.L."/>
            <person name="Du X.Y."/>
            <person name="Qiu B.Y."/>
            <person name="Chen P.T."/>
            <person name="Zhang W."/>
            <person name="Slipinski A."/>
            <person name="Escalona H.E."/>
            <person name="Waterhouse R.M."/>
            <person name="Zwick A."/>
            <person name="Pang H."/>
        </authorList>
    </citation>
    <scope>NUCLEOTIDE SEQUENCE [LARGE SCALE GENOMIC DNA]</scope>
    <source>
        <strain evidence="9">SYSU2018</strain>
    </source>
</reference>
<evidence type="ECO:0000256" key="5">
    <source>
        <dbReference type="ARBA" id="ARBA00019170"/>
    </source>
</evidence>
<evidence type="ECO:0000313" key="9">
    <source>
        <dbReference type="EMBL" id="KAL3274678.1"/>
    </source>
</evidence>
<dbReference type="InterPro" id="IPR002347">
    <property type="entry name" value="SDR_fam"/>
</dbReference>
<dbReference type="InterPro" id="IPR006393">
    <property type="entry name" value="Sepiapterin_red"/>
</dbReference>
<dbReference type="Gene3D" id="3.40.50.720">
    <property type="entry name" value="NAD(P)-binding Rossmann-like Domain"/>
    <property type="match status" value="1"/>
</dbReference>
<organism evidence="9 10">
    <name type="scientific">Cryptolaemus montrouzieri</name>
    <dbReference type="NCBI Taxonomy" id="559131"/>
    <lineage>
        <taxon>Eukaryota</taxon>
        <taxon>Metazoa</taxon>
        <taxon>Ecdysozoa</taxon>
        <taxon>Arthropoda</taxon>
        <taxon>Hexapoda</taxon>
        <taxon>Insecta</taxon>
        <taxon>Pterygota</taxon>
        <taxon>Neoptera</taxon>
        <taxon>Endopterygota</taxon>
        <taxon>Coleoptera</taxon>
        <taxon>Polyphaga</taxon>
        <taxon>Cucujiformia</taxon>
        <taxon>Coccinelloidea</taxon>
        <taxon>Coccinellidae</taxon>
        <taxon>Scymninae</taxon>
        <taxon>Scymnini</taxon>
        <taxon>Cryptolaemus</taxon>
    </lineage>
</organism>
<evidence type="ECO:0000256" key="3">
    <source>
        <dbReference type="ARBA" id="ARBA00011738"/>
    </source>
</evidence>
<evidence type="ECO:0000256" key="2">
    <source>
        <dbReference type="ARBA" id="ARBA00010483"/>
    </source>
</evidence>
<keyword evidence="8" id="KW-0560">Oxidoreductase</keyword>
<dbReference type="Pfam" id="PF00106">
    <property type="entry name" value="adh_short"/>
    <property type="match status" value="1"/>
</dbReference>
<dbReference type="PANTHER" id="PTHR44085">
    <property type="entry name" value="SEPIAPTERIN REDUCTASE"/>
    <property type="match status" value="1"/>
</dbReference>
<evidence type="ECO:0000313" key="10">
    <source>
        <dbReference type="Proteomes" id="UP001516400"/>
    </source>
</evidence>
<sequence>MSTIDFSKKSLIFITGASRGIGRAIAIEITRIVNPKSALVLIASSAKGLQETKSLISEVNNSLNVVTYPLDLSAPSSEVYENLFDDVLKKTNNSELENAIFIHNAGTVGILKKSLDLTDVEEWKRFYDLNIISAIFLNTLFVKKSKNLAKKLIVINISSLCGIKPFVNMSMYGSVKAAREMFFKVFALEEPEVVILNYCPGPVDTDMFNSLVHTAQDETLRKSMSEVEPLKPKQTVEKLLGILQKGEFASGDTIDYFDRA</sequence>
<keyword evidence="7" id="KW-0521">NADP</keyword>
<dbReference type="NCBIfam" id="TIGR01500">
    <property type="entry name" value="sepiapter_red"/>
    <property type="match status" value="1"/>
</dbReference>
<keyword evidence="10" id="KW-1185">Reference proteome</keyword>
<accession>A0ABD2N7F4</accession>
<evidence type="ECO:0000256" key="7">
    <source>
        <dbReference type="ARBA" id="ARBA00022857"/>
    </source>
</evidence>
<dbReference type="EC" id="1.1.1.153" evidence="4"/>
<dbReference type="PRINTS" id="PR00081">
    <property type="entry name" value="GDHRDH"/>
</dbReference>
<dbReference type="FunFam" id="3.40.50.720:FF:000259">
    <property type="entry name" value="Sepiapterin reductase"/>
    <property type="match status" value="1"/>
</dbReference>
<dbReference type="AlphaFoldDB" id="A0ABD2N7F4"/>
<evidence type="ECO:0000256" key="1">
    <source>
        <dbReference type="ARBA" id="ARBA00004496"/>
    </source>
</evidence>
<dbReference type="EMBL" id="JABFTP020000062">
    <property type="protein sequence ID" value="KAL3274678.1"/>
    <property type="molecule type" value="Genomic_DNA"/>
</dbReference>
<dbReference type="PANTHER" id="PTHR44085:SF2">
    <property type="entry name" value="SEPIAPTERIN REDUCTASE"/>
    <property type="match status" value="1"/>
</dbReference>
<proteinExistence type="inferred from homology"/>
<dbReference type="InterPro" id="IPR036291">
    <property type="entry name" value="NAD(P)-bd_dom_sf"/>
</dbReference>
<dbReference type="GO" id="GO:0005737">
    <property type="term" value="C:cytoplasm"/>
    <property type="evidence" value="ECO:0007669"/>
    <property type="project" value="UniProtKB-SubCell"/>
</dbReference>
<comment type="caution">
    <text evidence="9">The sequence shown here is derived from an EMBL/GenBank/DDBJ whole genome shotgun (WGS) entry which is preliminary data.</text>
</comment>
<keyword evidence="6" id="KW-0963">Cytoplasm</keyword>
<name>A0ABD2N7F4_9CUCU</name>
<dbReference type="Proteomes" id="UP001516400">
    <property type="component" value="Unassembled WGS sequence"/>
</dbReference>
<dbReference type="InterPro" id="IPR051721">
    <property type="entry name" value="Biopterin_syn/organic_redct"/>
</dbReference>
<protein>
    <recommendedName>
        <fullName evidence="5">Sepiapterin reductase</fullName>
        <ecNumber evidence="4">1.1.1.153</ecNumber>
    </recommendedName>
</protein>
<comment type="similarity">
    <text evidence="2">Belongs to the sepiapterin reductase family.</text>
</comment>
<evidence type="ECO:0000256" key="4">
    <source>
        <dbReference type="ARBA" id="ARBA00013075"/>
    </source>
</evidence>
<evidence type="ECO:0000256" key="6">
    <source>
        <dbReference type="ARBA" id="ARBA00022490"/>
    </source>
</evidence>
<comment type="subunit">
    <text evidence="3">Homodimer.</text>
</comment>